<dbReference type="Gene3D" id="3.40.50.1580">
    <property type="entry name" value="Nucleoside phosphorylase domain"/>
    <property type="match status" value="1"/>
</dbReference>
<protein>
    <recommendedName>
        <fullName evidence="3">Uridine phosphorylase</fullName>
    </recommendedName>
</protein>
<dbReference type="GO" id="GO:0003824">
    <property type="term" value="F:catalytic activity"/>
    <property type="evidence" value="ECO:0007669"/>
    <property type="project" value="InterPro"/>
</dbReference>
<name>A0A1G2B7T1_9BACT</name>
<organism evidence="1 2">
    <name type="scientific">Candidatus Kerfeldbacteria bacterium RIFCSPHIGHO2_12_FULL_48_17</name>
    <dbReference type="NCBI Taxonomy" id="1798542"/>
    <lineage>
        <taxon>Bacteria</taxon>
        <taxon>Candidatus Kerfeldiibacteriota</taxon>
    </lineage>
</organism>
<evidence type="ECO:0008006" key="3">
    <source>
        <dbReference type="Google" id="ProtNLM"/>
    </source>
</evidence>
<dbReference type="InterPro" id="IPR035994">
    <property type="entry name" value="Nucleoside_phosphorylase_sf"/>
</dbReference>
<comment type="caution">
    <text evidence="1">The sequence shown here is derived from an EMBL/GenBank/DDBJ whole genome shotgun (WGS) entry which is preliminary data.</text>
</comment>
<dbReference type="SUPFAM" id="SSF53167">
    <property type="entry name" value="Purine and uridine phosphorylases"/>
    <property type="match status" value="1"/>
</dbReference>
<sequence>MKADQAITDDGRTFHIGNRAGELAPYCLITGDPGRVENVVHASRKPDSPDDFKFFENPKKVSMRL</sequence>
<evidence type="ECO:0000313" key="1">
    <source>
        <dbReference type="EMBL" id="OGY85244.1"/>
    </source>
</evidence>
<accession>A0A1G2B7T1</accession>
<reference evidence="1 2" key="1">
    <citation type="journal article" date="2016" name="Nat. Commun.">
        <title>Thousands of microbial genomes shed light on interconnected biogeochemical processes in an aquifer system.</title>
        <authorList>
            <person name="Anantharaman K."/>
            <person name="Brown C.T."/>
            <person name="Hug L.A."/>
            <person name="Sharon I."/>
            <person name="Castelle C.J."/>
            <person name="Probst A.J."/>
            <person name="Thomas B.C."/>
            <person name="Singh A."/>
            <person name="Wilkins M.J."/>
            <person name="Karaoz U."/>
            <person name="Brodie E.L."/>
            <person name="Williams K.H."/>
            <person name="Hubbard S.S."/>
            <person name="Banfield J.F."/>
        </authorList>
    </citation>
    <scope>NUCLEOTIDE SEQUENCE [LARGE SCALE GENOMIC DNA]</scope>
</reference>
<gene>
    <name evidence="1" type="ORF">A3F54_00040</name>
</gene>
<dbReference type="EMBL" id="MHKD01000003">
    <property type="protein sequence ID" value="OGY85244.1"/>
    <property type="molecule type" value="Genomic_DNA"/>
</dbReference>
<dbReference type="GO" id="GO:0009116">
    <property type="term" value="P:nucleoside metabolic process"/>
    <property type="evidence" value="ECO:0007669"/>
    <property type="project" value="InterPro"/>
</dbReference>
<dbReference type="AlphaFoldDB" id="A0A1G2B7T1"/>
<evidence type="ECO:0000313" key="2">
    <source>
        <dbReference type="Proteomes" id="UP000176952"/>
    </source>
</evidence>
<proteinExistence type="predicted"/>
<dbReference type="Proteomes" id="UP000176952">
    <property type="component" value="Unassembled WGS sequence"/>
</dbReference>